<name>A0A8X6MBP9_NEPPI</name>
<organism evidence="1 2">
    <name type="scientific">Nephila pilipes</name>
    <name type="common">Giant wood spider</name>
    <name type="synonym">Nephila maculata</name>
    <dbReference type="NCBI Taxonomy" id="299642"/>
    <lineage>
        <taxon>Eukaryota</taxon>
        <taxon>Metazoa</taxon>
        <taxon>Ecdysozoa</taxon>
        <taxon>Arthropoda</taxon>
        <taxon>Chelicerata</taxon>
        <taxon>Arachnida</taxon>
        <taxon>Araneae</taxon>
        <taxon>Araneomorphae</taxon>
        <taxon>Entelegynae</taxon>
        <taxon>Araneoidea</taxon>
        <taxon>Nephilidae</taxon>
        <taxon>Nephila</taxon>
    </lineage>
</organism>
<dbReference type="PANTHER" id="PTHR47331">
    <property type="entry name" value="PHD-TYPE DOMAIN-CONTAINING PROTEIN"/>
    <property type="match status" value="1"/>
</dbReference>
<protein>
    <submittedName>
        <fullName evidence="1">Integrase catalytic domain-containing protein</fullName>
    </submittedName>
</protein>
<dbReference type="EMBL" id="BMAW01043369">
    <property type="protein sequence ID" value="GFS39046.1"/>
    <property type="molecule type" value="Genomic_DNA"/>
</dbReference>
<sequence length="126" mass="14338">MKTQTKTKWRIVFDASLDDPGMPSLNDTLEAGPNLLVDIVDCLLTFRMHGFALTCDGKQAFLQLILHEKNKGFTKFLWYKLEFDSSGTPYFTDEITVYRFTCLPFGLTSSPFLLCASSRELAMNHI</sequence>
<evidence type="ECO:0000313" key="2">
    <source>
        <dbReference type="Proteomes" id="UP000887013"/>
    </source>
</evidence>
<dbReference type="PANTHER" id="PTHR47331:SF5">
    <property type="entry name" value="RIBONUCLEASE H"/>
    <property type="match status" value="1"/>
</dbReference>
<comment type="caution">
    <text evidence="1">The sequence shown here is derived from an EMBL/GenBank/DDBJ whole genome shotgun (WGS) entry which is preliminary data.</text>
</comment>
<evidence type="ECO:0000313" key="1">
    <source>
        <dbReference type="EMBL" id="GFS39046.1"/>
    </source>
</evidence>
<accession>A0A8X6MBP9</accession>
<dbReference type="AlphaFoldDB" id="A0A8X6MBP9"/>
<proteinExistence type="predicted"/>
<dbReference type="SUPFAM" id="SSF56672">
    <property type="entry name" value="DNA/RNA polymerases"/>
    <property type="match status" value="1"/>
</dbReference>
<gene>
    <name evidence="1" type="primary">X975_21762</name>
    <name evidence="1" type="ORF">NPIL_444321</name>
</gene>
<reference evidence="1" key="1">
    <citation type="submission" date="2020-08" db="EMBL/GenBank/DDBJ databases">
        <title>Multicomponent nature underlies the extraordinary mechanical properties of spider dragline silk.</title>
        <authorList>
            <person name="Kono N."/>
            <person name="Nakamura H."/>
            <person name="Mori M."/>
            <person name="Yoshida Y."/>
            <person name="Ohtoshi R."/>
            <person name="Malay A.D."/>
            <person name="Moran D.A.P."/>
            <person name="Tomita M."/>
            <person name="Numata K."/>
            <person name="Arakawa K."/>
        </authorList>
    </citation>
    <scope>NUCLEOTIDE SEQUENCE</scope>
</reference>
<dbReference type="GO" id="GO:0071897">
    <property type="term" value="P:DNA biosynthetic process"/>
    <property type="evidence" value="ECO:0007669"/>
    <property type="project" value="UniProtKB-ARBA"/>
</dbReference>
<dbReference type="Proteomes" id="UP000887013">
    <property type="component" value="Unassembled WGS sequence"/>
</dbReference>
<keyword evidence="2" id="KW-1185">Reference proteome</keyword>
<dbReference type="OrthoDB" id="6431949at2759"/>
<dbReference type="InterPro" id="IPR043502">
    <property type="entry name" value="DNA/RNA_pol_sf"/>
</dbReference>